<dbReference type="PANTHER" id="PTHR13048">
    <property type="entry name" value="TRAFFICKING PROTEIN PARTICLE COMPLEX SUBUNIT 3"/>
    <property type="match status" value="1"/>
</dbReference>
<reference evidence="12" key="1">
    <citation type="journal article" date="2006" name="Science">
        <title>Ancient noncoding elements conserved in the human genome.</title>
        <authorList>
            <person name="Venkatesh B."/>
            <person name="Kirkness E.F."/>
            <person name="Loh Y.H."/>
            <person name="Halpern A.L."/>
            <person name="Lee A.P."/>
            <person name="Johnson J."/>
            <person name="Dandona N."/>
            <person name="Viswanathan L.D."/>
            <person name="Tay A."/>
            <person name="Venter J.C."/>
            <person name="Strausberg R.L."/>
            <person name="Brenner S."/>
        </authorList>
    </citation>
    <scope>NUCLEOTIDE SEQUENCE [LARGE SCALE GENOMIC DNA]</scope>
</reference>
<comment type="function">
    <text evidence="1 9">May play a role in vesicular transport from endoplasmic reticulum to Golgi.</text>
</comment>
<reference evidence="12" key="2">
    <citation type="journal article" date="2007" name="PLoS Biol.">
        <title>Survey sequencing and comparative analysis of the elephant shark (Callorhinchus milii) genome.</title>
        <authorList>
            <person name="Venkatesh B."/>
            <person name="Kirkness E.F."/>
            <person name="Loh Y.H."/>
            <person name="Halpern A.L."/>
            <person name="Lee A.P."/>
            <person name="Johnson J."/>
            <person name="Dandona N."/>
            <person name="Viswanathan L.D."/>
            <person name="Tay A."/>
            <person name="Venter J.C."/>
            <person name="Strausberg R.L."/>
            <person name="Brenner S."/>
        </authorList>
    </citation>
    <scope>NUCLEOTIDE SEQUENCE [LARGE SCALE GENOMIC DNA]</scope>
</reference>
<evidence type="ECO:0000256" key="3">
    <source>
        <dbReference type="ARBA" id="ARBA00004240"/>
    </source>
</evidence>
<evidence type="ECO:0000256" key="5">
    <source>
        <dbReference type="ARBA" id="ARBA00022448"/>
    </source>
</evidence>
<reference evidence="11" key="4">
    <citation type="submission" date="2025-08" db="UniProtKB">
        <authorList>
            <consortium name="Ensembl"/>
        </authorList>
    </citation>
    <scope>IDENTIFICATION</scope>
</reference>
<organism evidence="11 12">
    <name type="scientific">Callorhinchus milii</name>
    <name type="common">Ghost shark</name>
    <dbReference type="NCBI Taxonomy" id="7868"/>
    <lineage>
        <taxon>Eukaryota</taxon>
        <taxon>Metazoa</taxon>
        <taxon>Chordata</taxon>
        <taxon>Craniata</taxon>
        <taxon>Vertebrata</taxon>
        <taxon>Chondrichthyes</taxon>
        <taxon>Holocephali</taxon>
        <taxon>Chimaeriformes</taxon>
        <taxon>Callorhinchidae</taxon>
        <taxon>Callorhinchus</taxon>
    </lineage>
</organism>
<feature type="signal peptide" evidence="10">
    <location>
        <begin position="1"/>
        <end position="18"/>
    </location>
</feature>
<dbReference type="GO" id="GO:0016236">
    <property type="term" value="P:macroautophagy"/>
    <property type="evidence" value="ECO:0007669"/>
    <property type="project" value="UniProtKB-ARBA"/>
</dbReference>
<evidence type="ECO:0000256" key="10">
    <source>
        <dbReference type="SAM" id="SignalP"/>
    </source>
</evidence>
<dbReference type="GeneTree" id="ENSGT00390000003880"/>
<dbReference type="Ensembl" id="ENSCMIT00000008825.1">
    <property type="protein sequence ID" value="ENSCMIP00000008584.1"/>
    <property type="gene ID" value="ENSCMIG00000004589.1"/>
</dbReference>
<comment type="subcellular location">
    <subcellularLocation>
        <location evidence="3">Endoplasmic reticulum</location>
    </subcellularLocation>
    <subcellularLocation>
        <location evidence="2 9">Golgi apparatus</location>
        <location evidence="2 9">cis-Golgi network</location>
    </subcellularLocation>
</comment>
<evidence type="ECO:0000256" key="1">
    <source>
        <dbReference type="ARBA" id="ARBA00002910"/>
    </source>
</evidence>
<dbReference type="AlphaFoldDB" id="A0A4W3HFZ1"/>
<keyword evidence="5 9" id="KW-0813">Transport</keyword>
<dbReference type="InterPro" id="IPR007194">
    <property type="entry name" value="TRAPP_component"/>
</dbReference>
<reference evidence="11" key="5">
    <citation type="submission" date="2025-09" db="UniProtKB">
        <authorList>
            <consortium name="Ensembl"/>
        </authorList>
    </citation>
    <scope>IDENTIFICATION</scope>
</reference>
<dbReference type="SUPFAM" id="SSF111126">
    <property type="entry name" value="Ligand-binding domain in the NO signalling and Golgi transport"/>
    <property type="match status" value="1"/>
</dbReference>
<comment type="similarity">
    <text evidence="4 9">Belongs to the TRAPP small subunits family. BET3 subfamily.</text>
</comment>
<dbReference type="GO" id="GO:0005794">
    <property type="term" value="C:Golgi apparatus"/>
    <property type="evidence" value="ECO:0007669"/>
    <property type="project" value="UniProtKB-SubCell"/>
</dbReference>
<dbReference type="FunFam" id="3.30.1380.20:FF:000001">
    <property type="entry name" value="Trafficking protein particle complex subunit BET3"/>
    <property type="match status" value="1"/>
</dbReference>
<dbReference type="GO" id="GO:0048193">
    <property type="term" value="P:Golgi vesicle transport"/>
    <property type="evidence" value="ECO:0007669"/>
    <property type="project" value="InterPro"/>
</dbReference>
<dbReference type="InterPro" id="IPR024096">
    <property type="entry name" value="NO_sig/Golgi_transp_ligand-bd"/>
</dbReference>
<feature type="chain" id="PRO_5021406231" description="Trafficking protein particle complex subunit" evidence="10">
    <location>
        <begin position="19"/>
        <end position="171"/>
    </location>
</feature>
<evidence type="ECO:0000256" key="8">
    <source>
        <dbReference type="ARBA" id="ARBA00023034"/>
    </source>
</evidence>
<evidence type="ECO:0000256" key="7">
    <source>
        <dbReference type="ARBA" id="ARBA00022892"/>
    </source>
</evidence>
<keyword evidence="7 9" id="KW-0931">ER-Golgi transport</keyword>
<dbReference type="Gene3D" id="3.30.1380.20">
    <property type="entry name" value="Trafficking protein particle complex subunit 3"/>
    <property type="match status" value="1"/>
</dbReference>
<name>A0A4W3HFZ1_CALMI</name>
<dbReference type="GO" id="GO:0030008">
    <property type="term" value="C:TRAPP complex"/>
    <property type="evidence" value="ECO:0007669"/>
    <property type="project" value="InterPro"/>
</dbReference>
<dbReference type="Proteomes" id="UP000314986">
    <property type="component" value="Unassembled WGS sequence"/>
</dbReference>
<dbReference type="CDD" id="cd14942">
    <property type="entry name" value="TRAPPC3_bet3"/>
    <property type="match status" value="1"/>
</dbReference>
<evidence type="ECO:0000313" key="12">
    <source>
        <dbReference type="Proteomes" id="UP000314986"/>
    </source>
</evidence>
<reference evidence="12" key="3">
    <citation type="journal article" date="2014" name="Nature">
        <title>Elephant shark genome provides unique insights into gnathostome evolution.</title>
        <authorList>
            <consortium name="International Elephant Shark Genome Sequencing Consortium"/>
            <person name="Venkatesh B."/>
            <person name="Lee A.P."/>
            <person name="Ravi V."/>
            <person name="Maurya A.K."/>
            <person name="Lian M.M."/>
            <person name="Swann J.B."/>
            <person name="Ohta Y."/>
            <person name="Flajnik M.F."/>
            <person name="Sutoh Y."/>
            <person name="Kasahara M."/>
            <person name="Hoon S."/>
            <person name="Gangu V."/>
            <person name="Roy S.W."/>
            <person name="Irimia M."/>
            <person name="Korzh V."/>
            <person name="Kondrychyn I."/>
            <person name="Lim Z.W."/>
            <person name="Tay B.H."/>
            <person name="Tohari S."/>
            <person name="Kong K.W."/>
            <person name="Ho S."/>
            <person name="Lorente-Galdos B."/>
            <person name="Quilez J."/>
            <person name="Marques-Bonet T."/>
            <person name="Raney B.J."/>
            <person name="Ingham P.W."/>
            <person name="Tay A."/>
            <person name="Hillier L.W."/>
            <person name="Minx P."/>
            <person name="Boehm T."/>
            <person name="Wilson R.K."/>
            <person name="Brenner S."/>
            <person name="Warren W.C."/>
        </authorList>
    </citation>
    <scope>NUCLEOTIDE SEQUENCE [LARGE SCALE GENOMIC DNA]</scope>
</reference>
<sequence>FSFSTELFILAYGTLVAQLCKDFEKDEDINKELDTMGYNIGVRLIDDFLARSNIERCHSFHETVQVIAKVAFKMYLGVTPSVSFWNFIGDECSLFLETNPLVGSVEMPVKHTSLFYSNLICGILRGALEMVCLEVDVWFAQDSLKGDKVTEIRIKFIRRHAEIRQAGKEQQ</sequence>
<proteinExistence type="inferred from homology"/>
<evidence type="ECO:0000256" key="6">
    <source>
        <dbReference type="ARBA" id="ARBA00022824"/>
    </source>
</evidence>
<dbReference type="GO" id="GO:0005783">
    <property type="term" value="C:endoplasmic reticulum"/>
    <property type="evidence" value="ECO:0007669"/>
    <property type="project" value="UniProtKB-SubCell"/>
</dbReference>
<evidence type="ECO:0000313" key="11">
    <source>
        <dbReference type="Ensembl" id="ENSCMIP00000008584.1"/>
    </source>
</evidence>
<keyword evidence="8 9" id="KW-0333">Golgi apparatus</keyword>
<comment type="subunit">
    <text evidence="9">Homodimer.</text>
</comment>
<keyword evidence="10" id="KW-0732">Signal</keyword>
<protein>
    <recommendedName>
        <fullName evidence="9">Trafficking protein particle complex subunit</fullName>
    </recommendedName>
</protein>
<keyword evidence="12" id="KW-1185">Reference proteome</keyword>
<dbReference type="PIRSF" id="PIRSF018293">
    <property type="entry name" value="TRAPP_I_complex_Bet3"/>
    <property type="match status" value="1"/>
</dbReference>
<evidence type="ECO:0000256" key="9">
    <source>
        <dbReference type="PIRNR" id="PIRNR018293"/>
    </source>
</evidence>
<evidence type="ECO:0000256" key="4">
    <source>
        <dbReference type="ARBA" id="ARBA00006218"/>
    </source>
</evidence>
<dbReference type="InterPro" id="IPR016721">
    <property type="entry name" value="Bet3"/>
</dbReference>
<keyword evidence="6" id="KW-0256">Endoplasmic reticulum</keyword>
<dbReference type="Pfam" id="PF04051">
    <property type="entry name" value="TRAPP"/>
    <property type="match status" value="1"/>
</dbReference>
<evidence type="ECO:0000256" key="2">
    <source>
        <dbReference type="ARBA" id="ARBA00004222"/>
    </source>
</evidence>
<accession>A0A4W3HFZ1</accession>